<reference evidence="1" key="1">
    <citation type="submission" date="2021-01" db="EMBL/GenBank/DDBJ databases">
        <authorList>
            <consortium name="Genoscope - CEA"/>
            <person name="William W."/>
        </authorList>
    </citation>
    <scope>NUCLEOTIDE SEQUENCE</scope>
</reference>
<protein>
    <submittedName>
        <fullName evidence="1">Uncharacterized protein</fullName>
    </submittedName>
</protein>
<evidence type="ECO:0000313" key="2">
    <source>
        <dbReference type="Proteomes" id="UP000683925"/>
    </source>
</evidence>
<evidence type="ECO:0000313" key="1">
    <source>
        <dbReference type="EMBL" id="CAD8211028.1"/>
    </source>
</evidence>
<proteinExistence type="predicted"/>
<dbReference type="AlphaFoldDB" id="A0A8S1YCV8"/>
<organism evidence="1 2">
    <name type="scientific">Paramecium octaurelia</name>
    <dbReference type="NCBI Taxonomy" id="43137"/>
    <lineage>
        <taxon>Eukaryota</taxon>
        <taxon>Sar</taxon>
        <taxon>Alveolata</taxon>
        <taxon>Ciliophora</taxon>
        <taxon>Intramacronucleata</taxon>
        <taxon>Oligohymenophorea</taxon>
        <taxon>Peniculida</taxon>
        <taxon>Parameciidae</taxon>
        <taxon>Paramecium</taxon>
    </lineage>
</organism>
<gene>
    <name evidence="1" type="ORF">POCTA_138.1.T1520160</name>
</gene>
<name>A0A8S1YCV8_PAROT</name>
<sequence>MQTIAFYIKTKKMNNRLEANNEIQILMYKVQIKQQKQEQISRCREKELYIQTIINQIEADLKNENEKENYQRGRL</sequence>
<accession>A0A8S1YCV8</accession>
<dbReference type="Proteomes" id="UP000683925">
    <property type="component" value="Unassembled WGS sequence"/>
</dbReference>
<dbReference type="EMBL" id="CAJJDP010000154">
    <property type="protein sequence ID" value="CAD8211028.1"/>
    <property type="molecule type" value="Genomic_DNA"/>
</dbReference>
<comment type="caution">
    <text evidence="1">The sequence shown here is derived from an EMBL/GenBank/DDBJ whole genome shotgun (WGS) entry which is preliminary data.</text>
</comment>
<keyword evidence="2" id="KW-1185">Reference proteome</keyword>